<dbReference type="InterPro" id="IPR020904">
    <property type="entry name" value="Sc_DH/Rdtase_CS"/>
</dbReference>
<keyword evidence="4" id="KW-1185">Reference proteome</keyword>
<organism evidence="3 4">
    <name type="scientific">Tsukamurella pulmonis</name>
    <dbReference type="NCBI Taxonomy" id="47312"/>
    <lineage>
        <taxon>Bacteria</taxon>
        <taxon>Bacillati</taxon>
        <taxon>Actinomycetota</taxon>
        <taxon>Actinomycetes</taxon>
        <taxon>Mycobacteriales</taxon>
        <taxon>Tsukamurellaceae</taxon>
        <taxon>Tsukamurella</taxon>
    </lineage>
</organism>
<dbReference type="AlphaFoldDB" id="A0A1H1GZQ3"/>
<dbReference type="RefSeq" id="WP_068528704.1">
    <property type="nucleotide sequence ID" value="NZ_FNLF01000002.1"/>
</dbReference>
<dbReference type="Proteomes" id="UP000183053">
    <property type="component" value="Unassembled WGS sequence"/>
</dbReference>
<gene>
    <name evidence="3" type="ORF">SAMN04489765_3696</name>
</gene>
<dbReference type="Gene3D" id="3.40.50.720">
    <property type="entry name" value="NAD(P)-binding Rossmann-like Domain"/>
    <property type="match status" value="1"/>
</dbReference>
<evidence type="ECO:0000256" key="1">
    <source>
        <dbReference type="ARBA" id="ARBA00006484"/>
    </source>
</evidence>
<proteinExistence type="inferred from homology"/>
<dbReference type="CDD" id="cd05233">
    <property type="entry name" value="SDR_c"/>
    <property type="match status" value="1"/>
</dbReference>
<reference evidence="4" key="1">
    <citation type="submission" date="2016-10" db="EMBL/GenBank/DDBJ databases">
        <authorList>
            <person name="Varghese N."/>
            <person name="Submissions S."/>
        </authorList>
    </citation>
    <scope>NUCLEOTIDE SEQUENCE [LARGE SCALE GENOMIC DNA]</scope>
    <source>
        <strain evidence="4">DSM 44142</strain>
    </source>
</reference>
<dbReference type="SUPFAM" id="SSF51735">
    <property type="entry name" value="NAD(P)-binding Rossmann-fold domains"/>
    <property type="match status" value="1"/>
</dbReference>
<evidence type="ECO:0000313" key="3">
    <source>
        <dbReference type="EMBL" id="SDR18631.1"/>
    </source>
</evidence>
<dbReference type="InterPro" id="IPR036291">
    <property type="entry name" value="NAD(P)-bd_dom_sf"/>
</dbReference>
<dbReference type="Pfam" id="PF00106">
    <property type="entry name" value="adh_short"/>
    <property type="match status" value="1"/>
</dbReference>
<dbReference type="InterPro" id="IPR002347">
    <property type="entry name" value="SDR_fam"/>
</dbReference>
<dbReference type="PANTHER" id="PTHR43477">
    <property type="entry name" value="DIHYDROANTICAPSIN 7-DEHYDROGENASE"/>
    <property type="match status" value="1"/>
</dbReference>
<evidence type="ECO:0000313" key="4">
    <source>
        <dbReference type="Proteomes" id="UP000183053"/>
    </source>
</evidence>
<dbReference type="PRINTS" id="PR00081">
    <property type="entry name" value="GDHRDH"/>
</dbReference>
<dbReference type="GO" id="GO:0016491">
    <property type="term" value="F:oxidoreductase activity"/>
    <property type="evidence" value="ECO:0007669"/>
    <property type="project" value="UniProtKB-KW"/>
</dbReference>
<dbReference type="PANTHER" id="PTHR43477:SF1">
    <property type="entry name" value="DIHYDROANTICAPSIN 7-DEHYDROGENASE"/>
    <property type="match status" value="1"/>
</dbReference>
<comment type="similarity">
    <text evidence="1">Belongs to the short-chain dehydrogenases/reductases (SDR) family.</text>
</comment>
<dbReference type="EMBL" id="FNLF01000002">
    <property type="protein sequence ID" value="SDR18631.1"/>
    <property type="molecule type" value="Genomic_DNA"/>
</dbReference>
<dbReference type="STRING" id="47312.SAMN04489765_3696"/>
<evidence type="ECO:0000256" key="2">
    <source>
        <dbReference type="ARBA" id="ARBA00023002"/>
    </source>
</evidence>
<sequence>MSAQAQRLVVVTGANGGLGTEVVRRLVETGAAVAAVNRDEPTAELAAIGGVTHYRADLADREGAHEAARAITAEHGRVDGLLHLVGGWRGGVPIEEADPADWDFLEAGLIRSLQNTTQALYPALAASASARVAIISSTSVAKPTAKNAMYATAKAASETWTLALADAFAGTGSAAVIVRVMALLTPRMRADAPERKFPRYTPVADVAAHLAGLWDAPAEQINGTVTTLVPEVTK</sequence>
<dbReference type="PROSITE" id="PS00061">
    <property type="entry name" value="ADH_SHORT"/>
    <property type="match status" value="1"/>
</dbReference>
<keyword evidence="2" id="KW-0560">Oxidoreductase</keyword>
<name>A0A1H1GZQ3_9ACTN</name>
<protein>
    <submittedName>
        <fullName evidence="3">NADP-dependent 3-hydroxy acid dehydrogenase YdfG</fullName>
    </submittedName>
</protein>
<accession>A0A1H1GZQ3</accession>
<dbReference type="InterPro" id="IPR051122">
    <property type="entry name" value="SDR_DHRS6-like"/>
</dbReference>